<dbReference type="InterPro" id="IPR036005">
    <property type="entry name" value="Creatinase/aminopeptidase-like"/>
</dbReference>
<organism evidence="2 3">
    <name type="scientific">Shiella aurantiaca</name>
    <dbReference type="NCBI Taxonomy" id="3058365"/>
    <lineage>
        <taxon>Bacteria</taxon>
        <taxon>Pseudomonadati</taxon>
        <taxon>Bacteroidota</taxon>
        <taxon>Cytophagia</taxon>
        <taxon>Cytophagales</taxon>
        <taxon>Shiellaceae</taxon>
        <taxon>Shiella</taxon>
    </lineage>
</organism>
<dbReference type="Pfam" id="PF00557">
    <property type="entry name" value="Peptidase_M24"/>
    <property type="match status" value="1"/>
</dbReference>
<accession>A0ABT8F2F1</accession>
<comment type="caution">
    <text evidence="2">The sequence shown here is derived from an EMBL/GenBank/DDBJ whole genome shotgun (WGS) entry which is preliminary data.</text>
</comment>
<proteinExistence type="predicted"/>
<dbReference type="SUPFAM" id="SSF55920">
    <property type="entry name" value="Creatinase/aminopeptidase"/>
    <property type="match status" value="1"/>
</dbReference>
<evidence type="ECO:0000259" key="1">
    <source>
        <dbReference type="Pfam" id="PF00557"/>
    </source>
</evidence>
<dbReference type="Proteomes" id="UP001168552">
    <property type="component" value="Unassembled WGS sequence"/>
</dbReference>
<dbReference type="EMBL" id="JAUHJS010000001">
    <property type="protein sequence ID" value="MDN4164226.1"/>
    <property type="molecule type" value="Genomic_DNA"/>
</dbReference>
<dbReference type="Gene3D" id="3.90.230.10">
    <property type="entry name" value="Creatinase/methionine aminopeptidase superfamily"/>
    <property type="match status" value="1"/>
</dbReference>
<dbReference type="PANTHER" id="PTHR46112:SF2">
    <property type="entry name" value="XAA-PRO AMINOPEPTIDASE P-RELATED"/>
    <property type="match status" value="1"/>
</dbReference>
<keyword evidence="3" id="KW-1185">Reference proteome</keyword>
<protein>
    <submittedName>
        <fullName evidence="2">M24 family metallopeptidase</fullName>
    </submittedName>
</protein>
<name>A0ABT8F2F1_9BACT</name>
<dbReference type="PANTHER" id="PTHR46112">
    <property type="entry name" value="AMINOPEPTIDASE"/>
    <property type="match status" value="1"/>
</dbReference>
<sequence>MTRHEQLIWAEKQAIHLFQLIDERGIIRAGANEKEINEAIYALAKEAFGIEKYWHKRIVRAGKNTLLPYRENPPDELVKADDMVFLDFGPIFENWEADFGRTFVLGSDPAKKALADACISVWKKGKEYFDIHFETLTCADFYRFIQQCAKDSGYEFGHGHCGHLIGEFPHEKIQGDDIKFYFHSENPRPVKRLGKDGLPLEWILEVHLIDPELQLGGFVEQIVSIPAYQSPF</sequence>
<dbReference type="CDD" id="cd01066">
    <property type="entry name" value="APP_MetAP"/>
    <property type="match status" value="1"/>
</dbReference>
<dbReference type="RefSeq" id="WP_320002752.1">
    <property type="nucleotide sequence ID" value="NZ_JAUHJS010000001.1"/>
</dbReference>
<reference evidence="2" key="1">
    <citation type="submission" date="2023-06" db="EMBL/GenBank/DDBJ databases">
        <title>Cytophagales bacterium Strain LB-30, isolated from soil.</title>
        <authorList>
            <person name="Liu B."/>
        </authorList>
    </citation>
    <scope>NUCLEOTIDE SEQUENCE</scope>
    <source>
        <strain evidence="2">LB-30</strain>
    </source>
</reference>
<evidence type="ECO:0000313" key="2">
    <source>
        <dbReference type="EMBL" id="MDN4164226.1"/>
    </source>
</evidence>
<feature type="domain" description="Peptidase M24" evidence="1">
    <location>
        <begin position="26"/>
        <end position="172"/>
    </location>
</feature>
<evidence type="ECO:0000313" key="3">
    <source>
        <dbReference type="Proteomes" id="UP001168552"/>
    </source>
</evidence>
<dbReference type="InterPro" id="IPR000994">
    <property type="entry name" value="Pept_M24"/>
</dbReference>
<gene>
    <name evidence="2" type="ORF">QWY31_01870</name>
</gene>
<dbReference type="InterPro" id="IPR050659">
    <property type="entry name" value="Peptidase_M24B"/>
</dbReference>